<name>A0A5J4ZHW9_9ASTE</name>
<dbReference type="AlphaFoldDB" id="A0A5J4ZHW9"/>
<feature type="domain" description="CobN/magnesium chelatase" evidence="1">
    <location>
        <begin position="2"/>
        <end position="217"/>
    </location>
</feature>
<dbReference type="OrthoDB" id="1678756at2759"/>
<organism evidence="2 3">
    <name type="scientific">Nyssa sinensis</name>
    <dbReference type="NCBI Taxonomy" id="561372"/>
    <lineage>
        <taxon>Eukaryota</taxon>
        <taxon>Viridiplantae</taxon>
        <taxon>Streptophyta</taxon>
        <taxon>Embryophyta</taxon>
        <taxon>Tracheophyta</taxon>
        <taxon>Spermatophyta</taxon>
        <taxon>Magnoliopsida</taxon>
        <taxon>eudicotyledons</taxon>
        <taxon>Gunneridae</taxon>
        <taxon>Pentapetalae</taxon>
        <taxon>asterids</taxon>
        <taxon>Cornales</taxon>
        <taxon>Nyssaceae</taxon>
        <taxon>Nyssa</taxon>
    </lineage>
</organism>
<protein>
    <recommendedName>
        <fullName evidence="1">CobN/magnesium chelatase domain-containing protein</fullName>
    </recommendedName>
</protein>
<dbReference type="Pfam" id="PF02514">
    <property type="entry name" value="CobN-Mg_chel"/>
    <property type="match status" value="1"/>
</dbReference>
<accession>A0A5J4ZHW9</accession>
<dbReference type="GO" id="GO:0009507">
    <property type="term" value="C:chloroplast"/>
    <property type="evidence" value="ECO:0007669"/>
    <property type="project" value="TreeGrafter"/>
</dbReference>
<dbReference type="PANTHER" id="PTHR44119:SF1">
    <property type="entry name" value="MAGNESIUM-CHELATASE SUBUNIT CHLH, CHLOROPLASTIC"/>
    <property type="match status" value="1"/>
</dbReference>
<proteinExistence type="predicted"/>
<dbReference type="Proteomes" id="UP000325577">
    <property type="component" value="Linkage Group LG8"/>
</dbReference>
<evidence type="ECO:0000313" key="2">
    <source>
        <dbReference type="EMBL" id="KAA8517102.1"/>
    </source>
</evidence>
<sequence length="237" mass="26941">MPQGSYSSNVNLAVENSSWNDEKQLQDMYLSRKSFAFDSDAPGAGMTEKRKVFEMALSTADATFQNLDSSEISLTDVSHYFDSDPTNLVQNLRKDGKKPSAYIADTTTANAQVRTLAETVRLDARTKLLNPKWYEGMMSSGYEGVREIEKRLTNTVGWSATSGQVDNWVYEEANTTFIEDEEMLNRLMSTNPNSFRKLVQTFLEANGRGYWETSEQNIEKLRQLYSEVEDKIEGIDR</sequence>
<reference evidence="2 3" key="1">
    <citation type="submission" date="2019-09" db="EMBL/GenBank/DDBJ databases">
        <title>A chromosome-level genome assembly of the Chinese tupelo Nyssa sinensis.</title>
        <authorList>
            <person name="Yang X."/>
            <person name="Kang M."/>
            <person name="Yang Y."/>
            <person name="Xiong H."/>
            <person name="Wang M."/>
            <person name="Zhang Z."/>
            <person name="Wang Z."/>
            <person name="Wu H."/>
            <person name="Ma T."/>
            <person name="Liu J."/>
            <person name="Xi Z."/>
        </authorList>
    </citation>
    <scope>NUCLEOTIDE SEQUENCE [LARGE SCALE GENOMIC DNA]</scope>
    <source>
        <strain evidence="2">J267</strain>
        <tissue evidence="2">Leaf</tissue>
    </source>
</reference>
<evidence type="ECO:0000313" key="3">
    <source>
        <dbReference type="Proteomes" id="UP000325577"/>
    </source>
</evidence>
<dbReference type="PANTHER" id="PTHR44119">
    <property type="entry name" value="MAGNESIUM-CHELATASE SUBUNIT CHLH, CHLOROPLASTIC"/>
    <property type="match status" value="1"/>
</dbReference>
<dbReference type="InterPro" id="IPR003672">
    <property type="entry name" value="CobN/Mg_chltase"/>
</dbReference>
<dbReference type="EMBL" id="CM018051">
    <property type="protein sequence ID" value="KAA8517102.1"/>
    <property type="molecule type" value="Genomic_DNA"/>
</dbReference>
<evidence type="ECO:0000259" key="1">
    <source>
        <dbReference type="Pfam" id="PF02514"/>
    </source>
</evidence>
<keyword evidence="3" id="KW-1185">Reference proteome</keyword>
<gene>
    <name evidence="2" type="ORF">F0562_017395</name>
</gene>